<feature type="region of interest" description="Disordered" evidence="2">
    <location>
        <begin position="235"/>
        <end position="276"/>
    </location>
</feature>
<dbReference type="PROSITE" id="PS50304">
    <property type="entry name" value="TUDOR"/>
    <property type="match status" value="1"/>
</dbReference>
<feature type="region of interest" description="Disordered" evidence="2">
    <location>
        <begin position="320"/>
        <end position="353"/>
    </location>
</feature>
<name>A0A1B6G7Z0_9HEMI</name>
<reference evidence="4" key="1">
    <citation type="submission" date="2015-11" db="EMBL/GenBank/DDBJ databases">
        <title>De novo transcriptome assembly of four potential Pierce s Disease insect vectors from Arizona vineyards.</title>
        <authorList>
            <person name="Tassone E.E."/>
        </authorList>
    </citation>
    <scope>NUCLEOTIDE SEQUENCE</scope>
</reference>
<feature type="domain" description="Tudor" evidence="3">
    <location>
        <begin position="512"/>
        <end position="570"/>
    </location>
</feature>
<dbReference type="PANTHER" id="PTHR22948">
    <property type="entry name" value="TUDOR DOMAIN CONTAINING PROTEIN"/>
    <property type="match status" value="1"/>
</dbReference>
<dbReference type="InterPro" id="IPR047368">
    <property type="entry name" value="KH-I_AKAP1"/>
</dbReference>
<proteinExistence type="predicted"/>
<dbReference type="SUPFAM" id="SSF54791">
    <property type="entry name" value="Eukaryotic type KH-domain (KH-domain type I)"/>
    <property type="match status" value="1"/>
</dbReference>
<keyword evidence="1" id="KW-0694">RNA-binding</keyword>
<dbReference type="InterPro" id="IPR004087">
    <property type="entry name" value="KH_dom"/>
</dbReference>
<evidence type="ECO:0000256" key="1">
    <source>
        <dbReference type="PROSITE-ProRule" id="PRU00117"/>
    </source>
</evidence>
<dbReference type="AlphaFoldDB" id="A0A1B6G7Z0"/>
<dbReference type="InterPro" id="IPR047367">
    <property type="entry name" value="Tudor_AKAP1"/>
</dbReference>
<dbReference type="PANTHER" id="PTHR22948:SF65">
    <property type="entry name" value="A-KINASE ANCHORING PROTEIN 1"/>
    <property type="match status" value="1"/>
</dbReference>
<dbReference type="InterPro" id="IPR035437">
    <property type="entry name" value="SNase_OB-fold_sf"/>
</dbReference>
<dbReference type="Pfam" id="PF00567">
    <property type="entry name" value="TUDOR"/>
    <property type="match status" value="1"/>
</dbReference>
<gene>
    <name evidence="4" type="ORF">g.33330</name>
</gene>
<dbReference type="Gene3D" id="2.30.30.140">
    <property type="match status" value="1"/>
</dbReference>
<sequence>MVPCQPRQLVILSLPFAALVAFFWYKRRKSSSHSDPGGTPKVAALKPVDSPAEVIPNVEKTNVVCNGATVLISEEPEVVRVVFKDSENQPNSPEDFEDCKVFHSTVIEDEDFHRTKTEDEETVEDTIERDSSVEEKVVDKTIEHSGAQEVEPIDQIQESHIEDKIVEEGKEQEHEVPLEEQSTVENVALKAVTDIKLESITSEEEFAINQTVKLDLIVEDNLSAIIELREKKEDISAETSVDTGLGSQELSTVEVEESDTTMALGQNTQEVKNAESATAGLERKLATLGLDTQTPVQRTERDSANHSPAEVMLNSPAISTFSDAHSEGSSDSGKGCSDVVTPPSRTPAGGSSVAGDQVPIIYEFVLPQVIVGRLIGRHGAFLHDIRSKTHTNVFIKRHPETNTLKICAIEGTQPDIDAALKMIRQKFPLRRFPELTLEKVTFVKNSCLPINPENLQLHLVEGVNNDVLLSSLITAGHFFLQMPMHISYQSLYRLACIMNNVYNTQESPPLPDPQPDVVCVAPAHGGWYRAQILSVDEEAHTSHIKFLDYGGFLTVENSSLRQIRGDFLLLPFQAVECGLANVVPAGGSEEWSDEATQFVQLITGQQTLQAQVYEYTESGMPLIYLYCTQFYQSPSDPSGYETQVVLLNQELVSRGFAELIVDTSQDDDGQTTATESS</sequence>
<dbReference type="Gene3D" id="3.30.1370.10">
    <property type="entry name" value="K Homology domain, type 1"/>
    <property type="match status" value="1"/>
</dbReference>
<feature type="compositionally biased region" description="Polar residues" evidence="2">
    <location>
        <begin position="320"/>
        <end position="332"/>
    </location>
</feature>
<organism evidence="4">
    <name type="scientific">Cuerna arida</name>
    <dbReference type="NCBI Taxonomy" id="1464854"/>
    <lineage>
        <taxon>Eukaryota</taxon>
        <taxon>Metazoa</taxon>
        <taxon>Ecdysozoa</taxon>
        <taxon>Arthropoda</taxon>
        <taxon>Hexapoda</taxon>
        <taxon>Insecta</taxon>
        <taxon>Pterygota</taxon>
        <taxon>Neoptera</taxon>
        <taxon>Paraneoptera</taxon>
        <taxon>Hemiptera</taxon>
        <taxon>Auchenorrhyncha</taxon>
        <taxon>Membracoidea</taxon>
        <taxon>Cicadellidae</taxon>
        <taxon>Cicadellinae</taxon>
        <taxon>Proconiini</taxon>
        <taxon>Cuerna</taxon>
    </lineage>
</organism>
<dbReference type="EMBL" id="GECZ01011193">
    <property type="protein sequence ID" value="JAS58576.1"/>
    <property type="molecule type" value="Transcribed_RNA"/>
</dbReference>
<dbReference type="Gene3D" id="2.40.50.90">
    <property type="match status" value="1"/>
</dbReference>
<dbReference type="SUPFAM" id="SSF63748">
    <property type="entry name" value="Tudor/PWWP/MBT"/>
    <property type="match status" value="1"/>
</dbReference>
<dbReference type="CDD" id="cd22395">
    <property type="entry name" value="KH-I_AKAP1"/>
    <property type="match status" value="1"/>
</dbReference>
<feature type="compositionally biased region" description="Polar residues" evidence="2">
    <location>
        <begin position="260"/>
        <end position="271"/>
    </location>
</feature>
<dbReference type="InterPro" id="IPR036612">
    <property type="entry name" value="KH_dom_type_1_sf"/>
</dbReference>
<evidence type="ECO:0000313" key="4">
    <source>
        <dbReference type="EMBL" id="JAS58576.1"/>
    </source>
</evidence>
<dbReference type="GO" id="GO:0005739">
    <property type="term" value="C:mitochondrion"/>
    <property type="evidence" value="ECO:0007669"/>
    <property type="project" value="UniProtKB-ARBA"/>
</dbReference>
<dbReference type="CDD" id="cd20407">
    <property type="entry name" value="Tudor_AKAP1"/>
    <property type="match status" value="1"/>
</dbReference>
<dbReference type="InterPro" id="IPR002999">
    <property type="entry name" value="Tudor"/>
</dbReference>
<protein>
    <recommendedName>
        <fullName evidence="3">Tudor domain-containing protein</fullName>
    </recommendedName>
</protein>
<dbReference type="GO" id="GO:0010468">
    <property type="term" value="P:regulation of gene expression"/>
    <property type="evidence" value="ECO:0007669"/>
    <property type="project" value="UniProtKB-ARBA"/>
</dbReference>
<dbReference type="SMART" id="SM00333">
    <property type="entry name" value="TUDOR"/>
    <property type="match status" value="1"/>
</dbReference>
<dbReference type="GO" id="GO:0003723">
    <property type="term" value="F:RNA binding"/>
    <property type="evidence" value="ECO:0007669"/>
    <property type="project" value="UniProtKB-UniRule"/>
</dbReference>
<evidence type="ECO:0000259" key="3">
    <source>
        <dbReference type="PROSITE" id="PS50304"/>
    </source>
</evidence>
<dbReference type="InterPro" id="IPR050621">
    <property type="entry name" value="Tudor_domain_containing"/>
</dbReference>
<evidence type="ECO:0000256" key="2">
    <source>
        <dbReference type="SAM" id="MobiDB-lite"/>
    </source>
</evidence>
<dbReference type="PROSITE" id="PS50084">
    <property type="entry name" value="KH_TYPE_1"/>
    <property type="match status" value="1"/>
</dbReference>
<dbReference type="Pfam" id="PF00013">
    <property type="entry name" value="KH_1"/>
    <property type="match status" value="1"/>
</dbReference>
<feature type="compositionally biased region" description="Polar residues" evidence="2">
    <location>
        <begin position="237"/>
        <end position="251"/>
    </location>
</feature>
<accession>A0A1B6G7Z0</accession>
<dbReference type="SMART" id="SM00322">
    <property type="entry name" value="KH"/>
    <property type="match status" value="1"/>
</dbReference>
<dbReference type="InterPro" id="IPR004088">
    <property type="entry name" value="KH_dom_type_1"/>
</dbReference>